<feature type="domain" description="N-acetyltransferase" evidence="3">
    <location>
        <begin position="7"/>
        <end position="153"/>
    </location>
</feature>
<sequence length="314" mass="35128">MRSPAALIYSHFDVVRDFQALLAFRKKVEEADRAGEDVSEAALRAELSVPGHNASQDRWVVRLHDNPQLVGYGVIFKAPGETRADIYIAVRPEWRRLGIGRDLLVHLLERARQLKVREVGAYVAVQNAGATAFLSKFGFEPVAGYMRMRASAEQSFPPPKVPKGFVIRSYAKVERLEVLTEAFNRSFEGLWGHNQITQESVAALLPKLQPEGIFLLFARDKSIAGMCRATLDEHLSRLSGQPTGLIDAPGVVPEYREAGLHQPLLLKAISWLLTQKPVNIALESWGDSAATLQRYRDLGFSVENEEIAYRRKLV</sequence>
<organism evidence="4 5">
    <name type="scientific">Ktedonosporobacter rubrisoli</name>
    <dbReference type="NCBI Taxonomy" id="2509675"/>
    <lineage>
        <taxon>Bacteria</taxon>
        <taxon>Bacillati</taxon>
        <taxon>Chloroflexota</taxon>
        <taxon>Ktedonobacteria</taxon>
        <taxon>Ktedonobacterales</taxon>
        <taxon>Ktedonosporobacteraceae</taxon>
        <taxon>Ktedonosporobacter</taxon>
    </lineage>
</organism>
<dbReference type="EMBL" id="CP035758">
    <property type="protein sequence ID" value="QBD75836.1"/>
    <property type="molecule type" value="Genomic_DNA"/>
</dbReference>
<dbReference type="SUPFAM" id="SSF55729">
    <property type="entry name" value="Acyl-CoA N-acyltransferases (Nat)"/>
    <property type="match status" value="2"/>
</dbReference>
<dbReference type="GO" id="GO:0016747">
    <property type="term" value="F:acyltransferase activity, transferring groups other than amino-acyl groups"/>
    <property type="evidence" value="ECO:0007669"/>
    <property type="project" value="InterPro"/>
</dbReference>
<accession>A0A4P6JMD4</accession>
<dbReference type="PROSITE" id="PS51186">
    <property type="entry name" value="GNAT"/>
    <property type="match status" value="2"/>
</dbReference>
<dbReference type="InterPro" id="IPR050832">
    <property type="entry name" value="Bact_Acetyltransf"/>
</dbReference>
<reference evidence="4 5" key="1">
    <citation type="submission" date="2019-01" db="EMBL/GenBank/DDBJ databases">
        <title>Ktedonosporobacter rubrisoli SCAWS-G2.</title>
        <authorList>
            <person name="Huang Y."/>
            <person name="Yan B."/>
        </authorList>
    </citation>
    <scope>NUCLEOTIDE SEQUENCE [LARGE SCALE GENOMIC DNA]</scope>
    <source>
        <strain evidence="4 5">SCAWS-G2</strain>
    </source>
</reference>
<dbReference type="KEGG" id="kbs:EPA93_07380"/>
<feature type="domain" description="N-acetyltransferase" evidence="3">
    <location>
        <begin position="165"/>
        <end position="314"/>
    </location>
</feature>
<evidence type="ECO:0000256" key="2">
    <source>
        <dbReference type="ARBA" id="ARBA00023315"/>
    </source>
</evidence>
<dbReference type="InterPro" id="IPR016181">
    <property type="entry name" value="Acyl_CoA_acyltransferase"/>
</dbReference>
<keyword evidence="1 4" id="KW-0808">Transferase</keyword>
<proteinExistence type="predicted"/>
<dbReference type="InterPro" id="IPR000182">
    <property type="entry name" value="GNAT_dom"/>
</dbReference>
<dbReference type="Pfam" id="PF00583">
    <property type="entry name" value="Acetyltransf_1"/>
    <property type="match status" value="1"/>
</dbReference>
<evidence type="ECO:0000259" key="3">
    <source>
        <dbReference type="PROSITE" id="PS51186"/>
    </source>
</evidence>
<dbReference type="OrthoDB" id="160488at2"/>
<evidence type="ECO:0000313" key="5">
    <source>
        <dbReference type="Proteomes" id="UP000290365"/>
    </source>
</evidence>
<dbReference type="RefSeq" id="WP_129886433.1">
    <property type="nucleotide sequence ID" value="NZ_CP035758.1"/>
</dbReference>
<evidence type="ECO:0000256" key="1">
    <source>
        <dbReference type="ARBA" id="ARBA00022679"/>
    </source>
</evidence>
<evidence type="ECO:0000313" key="4">
    <source>
        <dbReference type="EMBL" id="QBD75836.1"/>
    </source>
</evidence>
<dbReference type="PANTHER" id="PTHR43877">
    <property type="entry name" value="AMINOALKYLPHOSPHONATE N-ACETYLTRANSFERASE-RELATED-RELATED"/>
    <property type="match status" value="1"/>
</dbReference>
<keyword evidence="5" id="KW-1185">Reference proteome</keyword>
<dbReference type="CDD" id="cd04301">
    <property type="entry name" value="NAT_SF"/>
    <property type="match status" value="1"/>
</dbReference>
<dbReference type="AlphaFoldDB" id="A0A4P6JMD4"/>
<keyword evidence="2" id="KW-0012">Acyltransferase</keyword>
<dbReference type="Proteomes" id="UP000290365">
    <property type="component" value="Chromosome"/>
</dbReference>
<gene>
    <name evidence="4" type="ORF">EPA93_07380</name>
</gene>
<dbReference type="Gene3D" id="3.40.630.30">
    <property type="match status" value="1"/>
</dbReference>
<name>A0A4P6JMD4_KTERU</name>
<protein>
    <submittedName>
        <fullName evidence="4">GNAT family N-acetyltransferase</fullName>
    </submittedName>
</protein>